<dbReference type="Proteomes" id="UP000034235">
    <property type="component" value="Unassembled WGS sequence"/>
</dbReference>
<name>A0A0G0LZN0_9BACT</name>
<accession>A0A0G0LZN0</accession>
<comment type="caution">
    <text evidence="1">The sequence shown here is derived from an EMBL/GenBank/DDBJ whole genome shotgun (WGS) entry which is preliminary data.</text>
</comment>
<evidence type="ECO:0000313" key="1">
    <source>
        <dbReference type="EMBL" id="KKQ66839.1"/>
    </source>
</evidence>
<reference evidence="1 2" key="1">
    <citation type="journal article" date="2015" name="Nature">
        <title>rRNA introns, odd ribosomes, and small enigmatic genomes across a large radiation of phyla.</title>
        <authorList>
            <person name="Brown C.T."/>
            <person name="Hug L.A."/>
            <person name="Thomas B.C."/>
            <person name="Sharon I."/>
            <person name="Castelle C.J."/>
            <person name="Singh A."/>
            <person name="Wilkins M.J."/>
            <person name="Williams K.H."/>
            <person name="Banfield J.F."/>
        </authorList>
    </citation>
    <scope>NUCLEOTIDE SEQUENCE [LARGE SCALE GENOMIC DNA]</scope>
</reference>
<dbReference type="AlphaFoldDB" id="A0A0G0LZN0"/>
<dbReference type="EMBL" id="LBUP01000003">
    <property type="protein sequence ID" value="KKQ66839.1"/>
    <property type="molecule type" value="Genomic_DNA"/>
</dbReference>
<gene>
    <name evidence="1" type="ORF">US86_C0003G0082</name>
</gene>
<organism evidence="1 2">
    <name type="scientific">Candidatus Daviesbacteria bacterium GW2011_GWA2_38_24</name>
    <dbReference type="NCBI Taxonomy" id="1618422"/>
    <lineage>
        <taxon>Bacteria</taxon>
        <taxon>Candidatus Daviesiibacteriota</taxon>
    </lineage>
</organism>
<evidence type="ECO:0000313" key="2">
    <source>
        <dbReference type="Proteomes" id="UP000034235"/>
    </source>
</evidence>
<protein>
    <submittedName>
        <fullName evidence="1">Uncharacterized protein</fullName>
    </submittedName>
</protein>
<proteinExistence type="predicted"/>
<sequence>MSNNYFHAARGDYNIAEQRIRLNFKALAGDPTRAQLTMMHEWVHRLFADTDFGQAIHIFYKLIPHFTKLAENEVLDMANFLYDNQQFVQEGFATFIQYGRLINLTDRKTAERWRSMAVSNEYQAYLKELIFAFDFSLEERELFSGKISNIAMETGIRRIAVTQDIFSKSGKLKTFLSDKNNSPNLRLYKLVEAIKKDESLLNKENGDIAKASGISYNSPSTKEEIAAFLNYLVSFTAIPKKYSVSDINDALPVSEAIAQSMNKLIVANLSMNLADSATVEFEHGDFLHYANNIEIVFITSHDDKWDQWDFVKSKAKRNPEVGITAFLLTGNKIITYATKEEATELLNNQLSHVTFATHWSWYNATTNKVHWSASVRKPDVVIYDTTENMGLMLKAVTNSDSSVRFTHIHAAMMEGHPLQSLYVKIGEATPIHIVNHFENKNIVNLISIIRERSTVMEKYYLIANKKHINNFLSSWNGLFWEVDWVEGMFDPDVPHFRVS</sequence>